<dbReference type="KEGG" id="nhe:NECHADRAFT_83784"/>
<dbReference type="AlphaFoldDB" id="C7YYS0"/>
<dbReference type="EMBL" id="GG698903">
    <property type="protein sequence ID" value="EEU43242.1"/>
    <property type="molecule type" value="Genomic_DNA"/>
</dbReference>
<dbReference type="HOGENOM" id="CLU_482398_0_0_1"/>
<reference evidence="2 3" key="1">
    <citation type="journal article" date="2009" name="PLoS Genet.">
        <title>The genome of Nectria haematococca: contribution of supernumerary chromosomes to gene expansion.</title>
        <authorList>
            <person name="Coleman J.J."/>
            <person name="Rounsley S.D."/>
            <person name="Rodriguez-Carres M."/>
            <person name="Kuo A."/>
            <person name="Wasmann C.C."/>
            <person name="Grimwood J."/>
            <person name="Schmutz J."/>
            <person name="Taga M."/>
            <person name="White G.J."/>
            <person name="Zhou S."/>
            <person name="Schwartz D.C."/>
            <person name="Freitag M."/>
            <person name="Ma L.J."/>
            <person name="Danchin E.G."/>
            <person name="Henrissat B."/>
            <person name="Coutinho P.M."/>
            <person name="Nelson D.R."/>
            <person name="Straney D."/>
            <person name="Napoli C.A."/>
            <person name="Barker B.M."/>
            <person name="Gribskov M."/>
            <person name="Rep M."/>
            <person name="Kroken S."/>
            <person name="Molnar I."/>
            <person name="Rensing C."/>
            <person name="Kennell J.C."/>
            <person name="Zamora J."/>
            <person name="Farman M.L."/>
            <person name="Selker E.U."/>
            <person name="Salamov A."/>
            <person name="Shapiro H."/>
            <person name="Pangilinan J."/>
            <person name="Lindquist E."/>
            <person name="Lamers C."/>
            <person name="Grigoriev I.V."/>
            <person name="Geiser D.M."/>
            <person name="Covert S.F."/>
            <person name="Temporini E."/>
            <person name="Vanetten H.D."/>
        </authorList>
    </citation>
    <scope>NUCLEOTIDE SEQUENCE [LARGE SCALE GENOMIC DNA]</scope>
    <source>
        <strain evidence="3">ATCC MYA-4622 / CBS 123669 / FGSC 9596 / NRRL 45880 / 77-13-4</strain>
    </source>
</reference>
<feature type="compositionally biased region" description="Basic residues" evidence="1">
    <location>
        <begin position="218"/>
        <end position="241"/>
    </location>
</feature>
<feature type="compositionally biased region" description="Low complexity" evidence="1">
    <location>
        <begin position="30"/>
        <end position="40"/>
    </location>
</feature>
<feature type="compositionally biased region" description="Pro residues" evidence="1">
    <location>
        <begin position="424"/>
        <end position="441"/>
    </location>
</feature>
<feature type="region of interest" description="Disordered" evidence="1">
    <location>
        <begin position="1"/>
        <end position="85"/>
    </location>
</feature>
<protein>
    <submittedName>
        <fullName evidence="2">Uncharacterized protein</fullName>
    </submittedName>
</protein>
<dbReference type="RefSeq" id="XP_003048955.1">
    <property type="nucleotide sequence ID" value="XM_003048909.1"/>
</dbReference>
<dbReference type="InParanoid" id="C7YYS0"/>
<dbReference type="VEuPathDB" id="FungiDB:NECHADRAFT_83784"/>
<accession>C7YYS0</accession>
<keyword evidence="3" id="KW-1185">Reference proteome</keyword>
<feature type="compositionally biased region" description="Low complexity" evidence="1">
    <location>
        <begin position="442"/>
        <end position="453"/>
    </location>
</feature>
<feature type="compositionally biased region" description="Low complexity" evidence="1">
    <location>
        <begin position="52"/>
        <end position="69"/>
    </location>
</feature>
<feature type="compositionally biased region" description="Pro residues" evidence="1">
    <location>
        <begin position="308"/>
        <end position="330"/>
    </location>
</feature>
<name>C7YYS0_FUSV7</name>
<sequence length="565" mass="62355">MSRQYPARAMPHNAPAPMHHQPQAPPQGAPMPQGARGPAPFHQAPPARSRHTSSSYASSSSSLRSSYASIPSPPPGAVPRDLRPRDAVPISDIRHERLTEADAREILSKYYVIRLERIRNPNDVDAQGYPLKPSWDRVHQFVQSDYPQEDARRRVAQLMRDTKPVYEKKRAKDVTIQRQIELVLDDFARQELDSRYIVTLAQFESQYRRLDDRSVSVGRRRRSHKHHHSRKSRKHYSRSRSPRKERQAIIIYLKRTPAKGENGLKMLQEENQRKARRDMPAPPVHIRPGTTSYSPVAPHPAPIYSTPAPHPSSPQARSPPTPHHPPPPTRSAPIHHHPPPNHAAPTAPVNPGAPPMNPNMRGQPQPAMPGNRPPPGAQPRQPQPDFVGESDDDSADESDDEDATPAKPFNPAHPNNPGNMAPGTRPPPPRPGVAPPRPGPGNLPANPNAAPGSRGPPPPNMPPNPNAAPGPRGPPPNMPPNPNAAPGPRGPPPNMPPNPNGAACQTLKLLLLRLTPRDEHHHQHMHQELAQGGCQILKPDHHLIRTQLPRSRALGHQECVRPMAK</sequence>
<organism evidence="2 3">
    <name type="scientific">Fusarium vanettenii (strain ATCC MYA-4622 / CBS 123669 / FGSC 9596 / NRRL 45880 / 77-13-4)</name>
    <name type="common">Fusarium solani subsp. pisi</name>
    <dbReference type="NCBI Taxonomy" id="660122"/>
    <lineage>
        <taxon>Eukaryota</taxon>
        <taxon>Fungi</taxon>
        <taxon>Dikarya</taxon>
        <taxon>Ascomycota</taxon>
        <taxon>Pezizomycotina</taxon>
        <taxon>Sordariomycetes</taxon>
        <taxon>Hypocreomycetidae</taxon>
        <taxon>Hypocreales</taxon>
        <taxon>Nectriaceae</taxon>
        <taxon>Fusarium</taxon>
        <taxon>Fusarium solani species complex</taxon>
        <taxon>Fusarium vanettenii</taxon>
    </lineage>
</organism>
<feature type="region of interest" description="Disordered" evidence="1">
    <location>
        <begin position="271"/>
        <end position="502"/>
    </location>
</feature>
<dbReference type="eggNOG" id="ENOG502R96T">
    <property type="taxonomic scope" value="Eukaryota"/>
</dbReference>
<dbReference type="Proteomes" id="UP000005206">
    <property type="component" value="Chromosome 8"/>
</dbReference>
<evidence type="ECO:0000313" key="2">
    <source>
        <dbReference type="EMBL" id="EEU43242.1"/>
    </source>
</evidence>
<feature type="compositionally biased region" description="Acidic residues" evidence="1">
    <location>
        <begin position="388"/>
        <end position="403"/>
    </location>
</feature>
<dbReference type="PRINTS" id="PR01217">
    <property type="entry name" value="PRICHEXTENSN"/>
</dbReference>
<gene>
    <name evidence="2" type="ORF">NECHADRAFT_83784</name>
</gene>
<dbReference type="OrthoDB" id="3440029at2759"/>
<evidence type="ECO:0000256" key="1">
    <source>
        <dbReference type="SAM" id="MobiDB-lite"/>
    </source>
</evidence>
<proteinExistence type="predicted"/>
<feature type="compositionally biased region" description="Pro residues" evidence="1">
    <location>
        <begin position="454"/>
        <end position="499"/>
    </location>
</feature>
<evidence type="ECO:0000313" key="3">
    <source>
        <dbReference type="Proteomes" id="UP000005206"/>
    </source>
</evidence>
<dbReference type="OMA" id="MRFKPAS"/>
<feature type="region of interest" description="Disordered" evidence="1">
    <location>
        <begin position="212"/>
        <end position="246"/>
    </location>
</feature>
<feature type="compositionally biased region" description="Low complexity" evidence="1">
    <location>
        <begin position="1"/>
        <end position="22"/>
    </location>
</feature>
<dbReference type="GeneID" id="9665952"/>